<comment type="caution">
    <text evidence="1">The sequence shown here is derived from an EMBL/GenBank/DDBJ whole genome shotgun (WGS) entry which is preliminary data.</text>
</comment>
<name>A0A0F9GTH9_9ZZZZ</name>
<gene>
    <name evidence="1" type="ORF">LCGC14_1787790</name>
</gene>
<organism evidence="1">
    <name type="scientific">marine sediment metagenome</name>
    <dbReference type="NCBI Taxonomy" id="412755"/>
    <lineage>
        <taxon>unclassified sequences</taxon>
        <taxon>metagenomes</taxon>
        <taxon>ecological metagenomes</taxon>
    </lineage>
</organism>
<reference evidence="1" key="1">
    <citation type="journal article" date="2015" name="Nature">
        <title>Complex archaea that bridge the gap between prokaryotes and eukaryotes.</title>
        <authorList>
            <person name="Spang A."/>
            <person name="Saw J.H."/>
            <person name="Jorgensen S.L."/>
            <person name="Zaremba-Niedzwiedzka K."/>
            <person name="Martijn J."/>
            <person name="Lind A.E."/>
            <person name="van Eijk R."/>
            <person name="Schleper C."/>
            <person name="Guy L."/>
            <person name="Ettema T.J."/>
        </authorList>
    </citation>
    <scope>NUCLEOTIDE SEQUENCE</scope>
</reference>
<dbReference type="EMBL" id="LAZR01017025">
    <property type="protein sequence ID" value="KKM02099.1"/>
    <property type="molecule type" value="Genomic_DNA"/>
</dbReference>
<evidence type="ECO:0008006" key="2">
    <source>
        <dbReference type="Google" id="ProtNLM"/>
    </source>
</evidence>
<accession>A0A0F9GTH9</accession>
<feature type="non-terminal residue" evidence="1">
    <location>
        <position position="1"/>
    </location>
</feature>
<dbReference type="AlphaFoldDB" id="A0A0F9GTH9"/>
<protein>
    <recommendedName>
        <fullName evidence="2">Glycine zipper domain-containing protein</fullName>
    </recommendedName>
</protein>
<sequence>AIAGDSALVAIGMKLDAEKALMHYKTEIQRINIDTRRTRTETDLEIDASSAIWDLETYSYGSNMLAAIGSGTSQPISKGPSRTQAAVGGALSGAAAGAMVTPANPAMGAAIGAAIGGIGGLIASG</sequence>
<evidence type="ECO:0000313" key="1">
    <source>
        <dbReference type="EMBL" id="KKM02099.1"/>
    </source>
</evidence>
<proteinExistence type="predicted"/>